<feature type="transmembrane region" description="Helical" evidence="1">
    <location>
        <begin position="70"/>
        <end position="88"/>
    </location>
</feature>
<gene>
    <name evidence="2" type="ORF">UFOPK3564_01828</name>
</gene>
<organism evidence="2">
    <name type="scientific">freshwater metagenome</name>
    <dbReference type="NCBI Taxonomy" id="449393"/>
    <lineage>
        <taxon>unclassified sequences</taxon>
        <taxon>metagenomes</taxon>
        <taxon>ecological metagenomes</taxon>
    </lineage>
</organism>
<dbReference type="AlphaFoldDB" id="A0A6J7HIV7"/>
<name>A0A6J7HIV7_9ZZZZ</name>
<keyword evidence="1" id="KW-0812">Transmembrane</keyword>
<protein>
    <submittedName>
        <fullName evidence="2">Unannotated protein</fullName>
    </submittedName>
</protein>
<keyword evidence="1" id="KW-1133">Transmembrane helix</keyword>
<reference evidence="2" key="1">
    <citation type="submission" date="2020-05" db="EMBL/GenBank/DDBJ databases">
        <authorList>
            <person name="Chiriac C."/>
            <person name="Salcher M."/>
            <person name="Ghai R."/>
            <person name="Kavagutti S V."/>
        </authorList>
    </citation>
    <scope>NUCLEOTIDE SEQUENCE</scope>
</reference>
<proteinExistence type="predicted"/>
<feature type="transmembrane region" description="Helical" evidence="1">
    <location>
        <begin position="7"/>
        <end position="29"/>
    </location>
</feature>
<evidence type="ECO:0000313" key="2">
    <source>
        <dbReference type="EMBL" id="CAB4920921.1"/>
    </source>
</evidence>
<keyword evidence="1" id="KW-0472">Membrane</keyword>
<sequence>MSSSRRIPYAAHGAFEFPLGLALMASPFLLGADPAGTVVAVALGVLIAGVALTSVGGPRGSAIPLSAHESYDQVLALGGVGGAVALALVGQAPVAVAVLVCSLALLALSAATRYSGR</sequence>
<evidence type="ECO:0000256" key="1">
    <source>
        <dbReference type="SAM" id="Phobius"/>
    </source>
</evidence>
<feature type="transmembrane region" description="Helical" evidence="1">
    <location>
        <begin position="35"/>
        <end position="58"/>
    </location>
</feature>
<accession>A0A6J7HIV7</accession>
<dbReference type="EMBL" id="CAFBMK010000105">
    <property type="protein sequence ID" value="CAB4920921.1"/>
    <property type="molecule type" value="Genomic_DNA"/>
</dbReference>